<evidence type="ECO:0000313" key="1">
    <source>
        <dbReference type="EMBL" id="RKT45511.1"/>
    </source>
</evidence>
<dbReference type="Proteomes" id="UP000274556">
    <property type="component" value="Unassembled WGS sequence"/>
</dbReference>
<proteinExistence type="predicted"/>
<dbReference type="AlphaFoldDB" id="A0A495V7X6"/>
<accession>A0A495V7X6</accession>
<comment type="caution">
    <text evidence="1">The sequence shown here is derived from an EMBL/GenBank/DDBJ whole genome shotgun (WGS) entry which is preliminary data.</text>
</comment>
<sequence length="35" mass="3824">MDATDDHAAAFNARDGFHCFTSQANRLFIPIGEIA</sequence>
<dbReference type="EMBL" id="RBXL01000001">
    <property type="protein sequence ID" value="RKT45511.1"/>
    <property type="molecule type" value="Genomic_DNA"/>
</dbReference>
<keyword evidence="2" id="KW-1185">Reference proteome</keyword>
<protein>
    <submittedName>
        <fullName evidence="1">Uncharacterized protein</fullName>
    </submittedName>
</protein>
<name>A0A495V7X6_9GAMM</name>
<reference evidence="1 2" key="1">
    <citation type="submission" date="2018-10" db="EMBL/GenBank/DDBJ databases">
        <title>Genomic Encyclopedia of Archaeal and Bacterial Type Strains, Phase II (KMG-II): from individual species to whole genera.</title>
        <authorList>
            <person name="Goeker M."/>
        </authorList>
    </citation>
    <scope>NUCLEOTIDE SEQUENCE [LARGE SCALE GENOMIC DNA]</scope>
    <source>
        <strain evidence="1 2">DSM 235</strain>
    </source>
</reference>
<gene>
    <name evidence="1" type="ORF">BDD21_2972</name>
</gene>
<organism evidence="1 2">
    <name type="scientific">Thiocapsa rosea</name>
    <dbReference type="NCBI Taxonomy" id="69360"/>
    <lineage>
        <taxon>Bacteria</taxon>
        <taxon>Pseudomonadati</taxon>
        <taxon>Pseudomonadota</taxon>
        <taxon>Gammaproteobacteria</taxon>
        <taxon>Chromatiales</taxon>
        <taxon>Chromatiaceae</taxon>
        <taxon>Thiocapsa</taxon>
    </lineage>
</organism>
<evidence type="ECO:0000313" key="2">
    <source>
        <dbReference type="Proteomes" id="UP000274556"/>
    </source>
</evidence>